<dbReference type="GO" id="GO:0016740">
    <property type="term" value="F:transferase activity"/>
    <property type="evidence" value="ECO:0007669"/>
    <property type="project" value="UniProtKB-KW"/>
</dbReference>
<dbReference type="PANTHER" id="PTHR22572">
    <property type="entry name" value="SUGAR-1-PHOSPHATE GUANYL TRANSFERASE"/>
    <property type="match status" value="1"/>
</dbReference>
<name>A0A4R3KE78_9FIRM</name>
<sequence>MQALFLAGGKGTRLYPLTYGIPKPMVPIMGCPLLEHNMNILKLYGIKDIILSVCYKSAYIKNYFGNGSAFGLNLKYVEEDSPLGTGGAIKNCERYLKDTFFIFNSDILSNINYYEMLNYHNKQKAAVTIAVTRVDNPSSYGVINFDKHGYATSFCEKPSADNITSHFINAGVYIFNAKVLQEIPAGKNVSIEKEIFPKLLAEGQKIAVYKGCNYWLDIGTLEKYVQANQDGFIGKLFLPNMNFRQQSIYSQPNTKISKSVILRGPVYIGENVQIQANTVIGPRVILGNNTVIGKGSNISDSILWNRIQVKNEIKIDRCIITDESIVKNASHNNIITPESTRPI</sequence>
<feature type="domain" description="Mannose-1-phosphate guanyltransferase C-terminal" evidence="3">
    <location>
        <begin position="263"/>
        <end position="330"/>
    </location>
</feature>
<dbReference type="EMBL" id="SMAA01000002">
    <property type="protein sequence ID" value="TCS81498.1"/>
    <property type="molecule type" value="Genomic_DNA"/>
</dbReference>
<dbReference type="CDD" id="cd04181">
    <property type="entry name" value="NTP_transferase"/>
    <property type="match status" value="1"/>
</dbReference>
<dbReference type="InterPro" id="IPR029044">
    <property type="entry name" value="Nucleotide-diphossugar_trans"/>
</dbReference>
<protein>
    <submittedName>
        <fullName evidence="4">Nucleotidyltransferase</fullName>
    </submittedName>
</protein>
<dbReference type="Gene3D" id="2.160.10.10">
    <property type="entry name" value="Hexapeptide repeat proteins"/>
    <property type="match status" value="1"/>
</dbReference>
<dbReference type="RefSeq" id="WP_132547432.1">
    <property type="nucleotide sequence ID" value="NZ_SMAA01000002.1"/>
</dbReference>
<comment type="similarity">
    <text evidence="1">Belongs to the transferase hexapeptide repeat family.</text>
</comment>
<keyword evidence="4" id="KW-0808">Transferase</keyword>
<organism evidence="4 5">
    <name type="scientific">Pectinatus cerevisiiphilus</name>
    <dbReference type="NCBI Taxonomy" id="86956"/>
    <lineage>
        <taxon>Bacteria</taxon>
        <taxon>Bacillati</taxon>
        <taxon>Bacillota</taxon>
        <taxon>Negativicutes</taxon>
        <taxon>Selenomonadales</taxon>
        <taxon>Selenomonadaceae</taxon>
        <taxon>Pectinatus</taxon>
    </lineage>
</organism>
<evidence type="ECO:0000259" key="2">
    <source>
        <dbReference type="Pfam" id="PF00483"/>
    </source>
</evidence>
<evidence type="ECO:0000313" key="4">
    <source>
        <dbReference type="EMBL" id="TCS81498.1"/>
    </source>
</evidence>
<evidence type="ECO:0000256" key="1">
    <source>
        <dbReference type="ARBA" id="ARBA00007274"/>
    </source>
</evidence>
<dbReference type="AlphaFoldDB" id="A0A4R3KE78"/>
<keyword evidence="5" id="KW-1185">Reference proteome</keyword>
<dbReference type="Proteomes" id="UP000295188">
    <property type="component" value="Unassembled WGS sequence"/>
</dbReference>
<evidence type="ECO:0000313" key="5">
    <source>
        <dbReference type="Proteomes" id="UP000295188"/>
    </source>
</evidence>
<comment type="caution">
    <text evidence="4">The sequence shown here is derived from an EMBL/GenBank/DDBJ whole genome shotgun (WGS) entry which is preliminary data.</text>
</comment>
<reference evidence="4 5" key="1">
    <citation type="submission" date="2019-03" db="EMBL/GenBank/DDBJ databases">
        <title>Genomic Encyclopedia of Type Strains, Phase IV (KMG-IV): sequencing the most valuable type-strain genomes for metagenomic binning, comparative biology and taxonomic classification.</title>
        <authorList>
            <person name="Goeker M."/>
        </authorList>
    </citation>
    <scope>NUCLEOTIDE SEQUENCE [LARGE SCALE GENOMIC DNA]</scope>
    <source>
        <strain evidence="4 5">DSM 20467</strain>
    </source>
</reference>
<dbReference type="OrthoDB" id="9801810at2"/>
<evidence type="ECO:0000259" key="3">
    <source>
        <dbReference type="Pfam" id="PF25087"/>
    </source>
</evidence>
<dbReference type="Pfam" id="PF00483">
    <property type="entry name" value="NTP_transferase"/>
    <property type="match status" value="1"/>
</dbReference>
<proteinExistence type="inferred from homology"/>
<dbReference type="InterPro" id="IPR005835">
    <property type="entry name" value="NTP_transferase_dom"/>
</dbReference>
<dbReference type="Pfam" id="PF25087">
    <property type="entry name" value="GMPPB_C"/>
    <property type="match status" value="1"/>
</dbReference>
<feature type="domain" description="Nucleotidyl transferase" evidence="2">
    <location>
        <begin position="3"/>
        <end position="230"/>
    </location>
</feature>
<gene>
    <name evidence="4" type="ORF">EDC37_102204</name>
</gene>
<dbReference type="InterPro" id="IPR050486">
    <property type="entry name" value="Mannose-1P_guanyltransferase"/>
</dbReference>
<dbReference type="SUPFAM" id="SSF53448">
    <property type="entry name" value="Nucleotide-diphospho-sugar transferases"/>
    <property type="match status" value="1"/>
</dbReference>
<accession>A0A4R3KE78</accession>
<dbReference type="Gene3D" id="3.90.550.10">
    <property type="entry name" value="Spore Coat Polysaccharide Biosynthesis Protein SpsA, Chain A"/>
    <property type="match status" value="1"/>
</dbReference>
<dbReference type="InterPro" id="IPR056729">
    <property type="entry name" value="GMPPB_C"/>
</dbReference>